<reference evidence="3 4" key="2">
    <citation type="submission" date="2024-07" db="EMBL/GenBank/DDBJ databases">
        <authorList>
            <person name="Akdeniz Z."/>
        </authorList>
    </citation>
    <scope>NUCLEOTIDE SEQUENCE [LARGE SCALE GENOMIC DNA]</scope>
</reference>
<accession>A0AA86PZG7</accession>
<evidence type="ECO:0000313" key="2">
    <source>
        <dbReference type="EMBL" id="CAI9946758.1"/>
    </source>
</evidence>
<organism evidence="2">
    <name type="scientific">Hexamita inflata</name>
    <dbReference type="NCBI Taxonomy" id="28002"/>
    <lineage>
        <taxon>Eukaryota</taxon>
        <taxon>Metamonada</taxon>
        <taxon>Diplomonadida</taxon>
        <taxon>Hexamitidae</taxon>
        <taxon>Hexamitinae</taxon>
        <taxon>Hexamita</taxon>
    </lineage>
</organism>
<dbReference type="Proteomes" id="UP001642409">
    <property type="component" value="Unassembled WGS sequence"/>
</dbReference>
<dbReference type="EMBL" id="CAXDID020000186">
    <property type="protein sequence ID" value="CAL6051004.1"/>
    <property type="molecule type" value="Genomic_DNA"/>
</dbReference>
<evidence type="ECO:0000313" key="4">
    <source>
        <dbReference type="Proteomes" id="UP001642409"/>
    </source>
</evidence>
<protein>
    <submittedName>
        <fullName evidence="3">Hypothetical_protein</fullName>
    </submittedName>
</protein>
<feature type="coiled-coil region" evidence="1">
    <location>
        <begin position="170"/>
        <end position="197"/>
    </location>
</feature>
<dbReference type="AlphaFoldDB" id="A0AA86PZG7"/>
<proteinExistence type="predicted"/>
<evidence type="ECO:0000256" key="1">
    <source>
        <dbReference type="SAM" id="Coils"/>
    </source>
</evidence>
<keyword evidence="4" id="KW-1185">Reference proteome</keyword>
<sequence>MTYTIPNIAFDELKFFISQSEELTKQVQLMYQEDVQQRMQYNIILNNIDIVYKQMVKLSKQSKCALQATMNEVAEEIRRYISTYSQIKGVSKTILMSRSINDEQLDPDYDIMVKQIDELKKSLETLRKYFRNTDNLESPSINPKSENMMQLSAILQSYESPRANLNTSLFLVEKNEIKELKEEVARLKQQLVKEKTERELFEFNITKLVQNIMTELKGKKEQEEQ</sequence>
<comment type="caution">
    <text evidence="2">The sequence shown here is derived from an EMBL/GenBank/DDBJ whole genome shotgun (WGS) entry which is preliminary data.</text>
</comment>
<dbReference type="EMBL" id="CATOUU010000764">
    <property type="protein sequence ID" value="CAI9946758.1"/>
    <property type="molecule type" value="Genomic_DNA"/>
</dbReference>
<evidence type="ECO:0000313" key="3">
    <source>
        <dbReference type="EMBL" id="CAL6051004.1"/>
    </source>
</evidence>
<gene>
    <name evidence="2" type="ORF">HINF_LOCUS34403</name>
    <name evidence="3" type="ORF">HINF_LOCUS44162</name>
</gene>
<reference evidence="2" key="1">
    <citation type="submission" date="2023-06" db="EMBL/GenBank/DDBJ databases">
        <authorList>
            <person name="Kurt Z."/>
        </authorList>
    </citation>
    <scope>NUCLEOTIDE SEQUENCE</scope>
</reference>
<keyword evidence="1" id="KW-0175">Coiled coil</keyword>
<name>A0AA86PZG7_9EUKA</name>